<protein>
    <submittedName>
        <fullName evidence="2">Uncharacterized protein</fullName>
    </submittedName>
</protein>
<reference evidence="2 3" key="1">
    <citation type="journal article" date="2023" name="Int. J. Syst. Evol. Microbiol.">
        <title>Methylocystis iwaonis sp. nov., a type II methane-oxidizing bacterium from surface soil of a rice paddy field in Japan, and emended description of the genus Methylocystis (ex Whittenbury et al. 1970) Bowman et al. 1993.</title>
        <authorList>
            <person name="Kaise H."/>
            <person name="Sawadogo J.B."/>
            <person name="Alam M.S."/>
            <person name="Ueno C."/>
            <person name="Dianou D."/>
            <person name="Shinjo R."/>
            <person name="Asakawa S."/>
        </authorList>
    </citation>
    <scope>NUCLEOTIDE SEQUENCE [LARGE SCALE GENOMIC DNA]</scope>
    <source>
        <strain evidence="2 3">SS37A-Re</strain>
    </source>
</reference>
<proteinExistence type="predicted"/>
<evidence type="ECO:0000256" key="1">
    <source>
        <dbReference type="SAM" id="MobiDB-lite"/>
    </source>
</evidence>
<organism evidence="2 3">
    <name type="scientific">Methylocystis iwaonis</name>
    <dbReference type="NCBI Taxonomy" id="2885079"/>
    <lineage>
        <taxon>Bacteria</taxon>
        <taxon>Pseudomonadati</taxon>
        <taxon>Pseudomonadota</taxon>
        <taxon>Alphaproteobacteria</taxon>
        <taxon>Hyphomicrobiales</taxon>
        <taxon>Methylocystaceae</taxon>
        <taxon>Methylocystis</taxon>
    </lineage>
</organism>
<dbReference type="Proteomes" id="UP001317629">
    <property type="component" value="Chromosome"/>
</dbReference>
<keyword evidence="3" id="KW-1185">Reference proteome</keyword>
<evidence type="ECO:0000313" key="3">
    <source>
        <dbReference type="Proteomes" id="UP001317629"/>
    </source>
</evidence>
<name>A0ABM8ED44_9HYPH</name>
<sequence length="71" mass="7951">MAREGAREFDKARLVRDGEKGARDFTLIDRHGMDVLPEGNLRRAYHTSSGGETLDRAPRTASLQARLNLRA</sequence>
<accession>A0ABM8ED44</accession>
<dbReference type="EMBL" id="AP027142">
    <property type="protein sequence ID" value="BDV35934.1"/>
    <property type="molecule type" value="Genomic_DNA"/>
</dbReference>
<gene>
    <name evidence="2" type="ORF">SS37A_34630</name>
</gene>
<feature type="region of interest" description="Disordered" evidence="1">
    <location>
        <begin position="46"/>
        <end position="71"/>
    </location>
</feature>
<evidence type="ECO:0000313" key="2">
    <source>
        <dbReference type="EMBL" id="BDV35934.1"/>
    </source>
</evidence>